<organism evidence="13 14">
    <name type="scientific">Parasphingopyxis marina</name>
    <dbReference type="NCBI Taxonomy" id="2761622"/>
    <lineage>
        <taxon>Bacteria</taxon>
        <taxon>Pseudomonadati</taxon>
        <taxon>Pseudomonadota</taxon>
        <taxon>Alphaproteobacteria</taxon>
        <taxon>Sphingomonadales</taxon>
        <taxon>Sphingomonadaceae</taxon>
        <taxon>Parasphingopyxis</taxon>
    </lineage>
</organism>
<keyword evidence="7 10" id="KW-1133">Transmembrane helix</keyword>
<feature type="transmembrane region" description="Helical" evidence="10">
    <location>
        <begin position="317"/>
        <end position="335"/>
    </location>
</feature>
<feature type="domain" description="ABC transporter" evidence="11">
    <location>
        <begin position="594"/>
        <end position="826"/>
    </location>
</feature>
<keyword evidence="14" id="KW-1185">Reference proteome</keyword>
<keyword evidence="4 10" id="KW-0812">Transmembrane</keyword>
<dbReference type="Pfam" id="PF00005">
    <property type="entry name" value="ABC_tran"/>
    <property type="match status" value="1"/>
</dbReference>
<evidence type="ECO:0000259" key="11">
    <source>
        <dbReference type="PROSITE" id="PS50893"/>
    </source>
</evidence>
<feature type="domain" description="ABC transmembrane type-1" evidence="12">
    <location>
        <begin position="284"/>
        <end position="562"/>
    </location>
</feature>
<dbReference type="GO" id="GO:0005524">
    <property type="term" value="F:ATP binding"/>
    <property type="evidence" value="ECO:0007669"/>
    <property type="project" value="UniProtKB-KW"/>
</dbReference>
<feature type="region of interest" description="Disordered" evidence="9">
    <location>
        <begin position="1"/>
        <end position="21"/>
    </location>
</feature>
<dbReference type="InterPro" id="IPR011527">
    <property type="entry name" value="ABC1_TM_dom"/>
</dbReference>
<dbReference type="InterPro" id="IPR039421">
    <property type="entry name" value="Type_1_exporter"/>
</dbReference>
<dbReference type="SUPFAM" id="SSF52540">
    <property type="entry name" value="P-loop containing nucleoside triphosphate hydrolases"/>
    <property type="match status" value="1"/>
</dbReference>
<feature type="transmembrane region" description="Helical" evidence="10">
    <location>
        <begin position="284"/>
        <end position="305"/>
    </location>
</feature>
<dbReference type="GO" id="GO:0034040">
    <property type="term" value="F:ATPase-coupled lipid transmembrane transporter activity"/>
    <property type="evidence" value="ECO:0007669"/>
    <property type="project" value="TreeGrafter"/>
</dbReference>
<dbReference type="EMBL" id="JACJVJ010000001">
    <property type="protein sequence ID" value="MBC2777062.1"/>
    <property type="molecule type" value="Genomic_DNA"/>
</dbReference>
<dbReference type="PANTHER" id="PTHR24221:SF654">
    <property type="entry name" value="ATP-BINDING CASSETTE SUB-FAMILY B MEMBER 6"/>
    <property type="match status" value="1"/>
</dbReference>
<accession>A0A842HVR8</accession>
<feature type="transmembrane region" description="Helical" evidence="10">
    <location>
        <begin position="390"/>
        <end position="410"/>
    </location>
</feature>
<sequence length="831" mass="87930">MAGRAILFGPEAGDDRQEFAAGPPIECARDGRAFLIAEGVAELFLRTPARQSFLGIVEAGDPVFPAAPEDAVFLLVARGALTVAPLDTGKENRLFARWREIIGTVPGESATPQAFNAALYSALDAQAAERDAAALARLRTVDAESRTDEPPPPSLADILRDCARALKVPVPDTRPGDKAFGFADTPRLAHRYGLSVRKLTLTGKWQLHDQGPLVLREGEGGALVSAIWKSGGYRLASGAPLDPGATRFDRTGYAISAPLPDGITGFWSLARHVLARNGDELKTIGIAATLMAILGAIVPLATGWLLNDIAPSGDAGLLVAVGLALLFAGLITYLLSTLRGMATSRIQGKTSARLSTGIFDRVLRLPASFFREYSAGDLNQRIAGIDGIRALILSIALSAGLSAILSIFYFGVLAYYGIGLALISLALVSVYIGIVAVTRLLQMPLIREAFAIDGRLAEQGYEMIGAVAKLRSAAAERRALSRWAASYGEERVLEYRAGVITGYSSAISDSWQVLTQVALFAGVATFAQGEMAPGSFIAFLVAFGSFQGAFVSLSAQLIELYAAQPQIDRALPILTAEPEIARSRKDPGDLSGAIEVRDISFGYDESLPPILSGVSLDIPAGAHFAVVGASGSGKSTLLRLLLGFETPRQGSIYYDGKELADLDLSLLRAQAGVVLQSSSLFAGSIIDNIRGSHDAGLEQCLAAAAQAGLARDLESFPMGIHTPITEGAAVLSGGQRQRILIARSLVARPKILFFDEATSALDNQSQALVAETLDNMDATRITIAHRLSTIVNADRICVLEKGKIAEQGSYEDLMAADGAFAALARRQLMEE</sequence>
<dbReference type="PROSITE" id="PS00211">
    <property type="entry name" value="ABC_TRANSPORTER_1"/>
    <property type="match status" value="1"/>
</dbReference>
<evidence type="ECO:0000256" key="10">
    <source>
        <dbReference type="SAM" id="Phobius"/>
    </source>
</evidence>
<dbReference type="PROSITE" id="PS50893">
    <property type="entry name" value="ABC_TRANSPORTER_2"/>
    <property type="match status" value="1"/>
</dbReference>
<keyword evidence="3" id="KW-1003">Cell membrane</keyword>
<dbReference type="InterPro" id="IPR027417">
    <property type="entry name" value="P-loop_NTPase"/>
</dbReference>
<dbReference type="AlphaFoldDB" id="A0A842HVR8"/>
<feature type="transmembrane region" description="Helical" evidence="10">
    <location>
        <begin position="536"/>
        <end position="558"/>
    </location>
</feature>
<evidence type="ECO:0000256" key="5">
    <source>
        <dbReference type="ARBA" id="ARBA00022741"/>
    </source>
</evidence>
<comment type="subcellular location">
    <subcellularLocation>
        <location evidence="1">Cell membrane</location>
        <topology evidence="1">Multi-pass membrane protein</topology>
    </subcellularLocation>
</comment>
<evidence type="ECO:0000256" key="9">
    <source>
        <dbReference type="SAM" id="MobiDB-lite"/>
    </source>
</evidence>
<keyword evidence="5" id="KW-0547">Nucleotide-binding</keyword>
<dbReference type="PROSITE" id="PS50929">
    <property type="entry name" value="ABC_TM1F"/>
    <property type="match status" value="1"/>
</dbReference>
<gene>
    <name evidence="13" type="ORF">H6P80_05440</name>
</gene>
<evidence type="ECO:0000313" key="13">
    <source>
        <dbReference type="EMBL" id="MBC2777062.1"/>
    </source>
</evidence>
<keyword evidence="2" id="KW-0813">Transport</keyword>
<evidence type="ECO:0000256" key="2">
    <source>
        <dbReference type="ARBA" id="ARBA00022448"/>
    </source>
</evidence>
<proteinExistence type="predicted"/>
<dbReference type="Gene3D" id="3.40.50.300">
    <property type="entry name" value="P-loop containing nucleotide triphosphate hydrolases"/>
    <property type="match status" value="1"/>
</dbReference>
<comment type="caution">
    <text evidence="13">The sequence shown here is derived from an EMBL/GenBank/DDBJ whole genome shotgun (WGS) entry which is preliminary data.</text>
</comment>
<evidence type="ECO:0000256" key="1">
    <source>
        <dbReference type="ARBA" id="ARBA00004651"/>
    </source>
</evidence>
<dbReference type="GO" id="GO:0016887">
    <property type="term" value="F:ATP hydrolysis activity"/>
    <property type="evidence" value="ECO:0007669"/>
    <property type="project" value="InterPro"/>
</dbReference>
<dbReference type="InterPro" id="IPR003593">
    <property type="entry name" value="AAA+_ATPase"/>
</dbReference>
<reference evidence="13 14" key="1">
    <citation type="submission" date="2020-08" db="EMBL/GenBank/DDBJ databases">
        <title>Draft genome sequence of Parasphingopyxis sp. GrpM-11.</title>
        <authorList>
            <person name="Oh J."/>
            <person name="Roh D.-H."/>
        </authorList>
    </citation>
    <scope>NUCLEOTIDE SEQUENCE [LARGE SCALE GENOMIC DNA]</scope>
    <source>
        <strain evidence="13 14">GrpM-11</strain>
    </source>
</reference>
<evidence type="ECO:0000313" key="14">
    <source>
        <dbReference type="Proteomes" id="UP000564378"/>
    </source>
</evidence>
<protein>
    <submittedName>
        <fullName evidence="13">ATP-binding cassette domain-containing protein</fullName>
    </submittedName>
</protein>
<dbReference type="GO" id="GO:0140359">
    <property type="term" value="F:ABC-type transporter activity"/>
    <property type="evidence" value="ECO:0007669"/>
    <property type="project" value="InterPro"/>
</dbReference>
<evidence type="ECO:0000259" key="12">
    <source>
        <dbReference type="PROSITE" id="PS50929"/>
    </source>
</evidence>
<dbReference type="InterPro" id="IPR017871">
    <property type="entry name" value="ABC_transporter-like_CS"/>
</dbReference>
<feature type="transmembrane region" description="Helical" evidence="10">
    <location>
        <begin position="416"/>
        <end position="437"/>
    </location>
</feature>
<dbReference type="InterPro" id="IPR003439">
    <property type="entry name" value="ABC_transporter-like_ATP-bd"/>
</dbReference>
<keyword evidence="6 13" id="KW-0067">ATP-binding</keyword>
<evidence type="ECO:0000256" key="3">
    <source>
        <dbReference type="ARBA" id="ARBA00022475"/>
    </source>
</evidence>
<name>A0A842HVR8_9SPHN</name>
<evidence type="ECO:0000256" key="8">
    <source>
        <dbReference type="ARBA" id="ARBA00023136"/>
    </source>
</evidence>
<dbReference type="Pfam" id="PF00664">
    <property type="entry name" value="ABC_membrane"/>
    <property type="match status" value="1"/>
</dbReference>
<keyword evidence="8 10" id="KW-0472">Membrane</keyword>
<dbReference type="SMART" id="SM00382">
    <property type="entry name" value="AAA"/>
    <property type="match status" value="1"/>
</dbReference>
<dbReference type="InterPro" id="IPR036640">
    <property type="entry name" value="ABC1_TM_sf"/>
</dbReference>
<dbReference type="Proteomes" id="UP000564378">
    <property type="component" value="Unassembled WGS sequence"/>
</dbReference>
<dbReference type="PANTHER" id="PTHR24221">
    <property type="entry name" value="ATP-BINDING CASSETTE SUB-FAMILY B"/>
    <property type="match status" value="1"/>
</dbReference>
<dbReference type="RefSeq" id="WP_185800294.1">
    <property type="nucleotide sequence ID" value="NZ_JACJVJ010000001.1"/>
</dbReference>
<dbReference type="Gene3D" id="1.20.1560.10">
    <property type="entry name" value="ABC transporter type 1, transmembrane domain"/>
    <property type="match status" value="1"/>
</dbReference>
<dbReference type="FunFam" id="3.40.50.300:FF:000299">
    <property type="entry name" value="ABC transporter ATP-binding protein/permease"/>
    <property type="match status" value="1"/>
</dbReference>
<evidence type="ECO:0000256" key="4">
    <source>
        <dbReference type="ARBA" id="ARBA00022692"/>
    </source>
</evidence>
<evidence type="ECO:0000256" key="6">
    <source>
        <dbReference type="ARBA" id="ARBA00022840"/>
    </source>
</evidence>
<dbReference type="SUPFAM" id="SSF90123">
    <property type="entry name" value="ABC transporter transmembrane region"/>
    <property type="match status" value="1"/>
</dbReference>
<evidence type="ECO:0000256" key="7">
    <source>
        <dbReference type="ARBA" id="ARBA00022989"/>
    </source>
</evidence>
<dbReference type="GO" id="GO:0005886">
    <property type="term" value="C:plasma membrane"/>
    <property type="evidence" value="ECO:0007669"/>
    <property type="project" value="UniProtKB-SubCell"/>
</dbReference>